<sequence length="81" mass="8496">LPTSGQSWIEQRVVPFDQSDVSVIGSRSWRSGRSVRSVRQPIAEQPAGQQPARQQGGTPGAGPSQPPLFRAPGHGPGSPGE</sequence>
<dbReference type="EMBL" id="JAHRHJ020000005">
    <property type="protein sequence ID" value="KAH9315668.1"/>
    <property type="molecule type" value="Genomic_DNA"/>
</dbReference>
<evidence type="ECO:0000313" key="3">
    <source>
        <dbReference type="Proteomes" id="UP000824469"/>
    </source>
</evidence>
<evidence type="ECO:0000256" key="1">
    <source>
        <dbReference type="SAM" id="MobiDB-lite"/>
    </source>
</evidence>
<proteinExistence type="predicted"/>
<accession>A0AA38G6L1</accession>
<dbReference type="AlphaFoldDB" id="A0AA38G6L1"/>
<comment type="caution">
    <text evidence="2">The sequence shown here is derived from an EMBL/GenBank/DDBJ whole genome shotgun (WGS) entry which is preliminary data.</text>
</comment>
<keyword evidence="3" id="KW-1185">Reference proteome</keyword>
<reference evidence="2 3" key="1">
    <citation type="journal article" date="2021" name="Nat. Plants">
        <title>The Taxus genome provides insights into paclitaxel biosynthesis.</title>
        <authorList>
            <person name="Xiong X."/>
            <person name="Gou J."/>
            <person name="Liao Q."/>
            <person name="Li Y."/>
            <person name="Zhou Q."/>
            <person name="Bi G."/>
            <person name="Li C."/>
            <person name="Du R."/>
            <person name="Wang X."/>
            <person name="Sun T."/>
            <person name="Guo L."/>
            <person name="Liang H."/>
            <person name="Lu P."/>
            <person name="Wu Y."/>
            <person name="Zhang Z."/>
            <person name="Ro D.K."/>
            <person name="Shang Y."/>
            <person name="Huang S."/>
            <person name="Yan J."/>
        </authorList>
    </citation>
    <scope>NUCLEOTIDE SEQUENCE [LARGE SCALE GENOMIC DNA]</scope>
    <source>
        <strain evidence="2">Ta-2019</strain>
    </source>
</reference>
<name>A0AA38G6L1_TAXCH</name>
<feature type="non-terminal residue" evidence="2">
    <location>
        <position position="1"/>
    </location>
</feature>
<feature type="region of interest" description="Disordered" evidence="1">
    <location>
        <begin position="24"/>
        <end position="81"/>
    </location>
</feature>
<evidence type="ECO:0000313" key="2">
    <source>
        <dbReference type="EMBL" id="KAH9315668.1"/>
    </source>
</evidence>
<gene>
    <name evidence="2" type="ORF">KI387_024295</name>
</gene>
<dbReference type="Proteomes" id="UP000824469">
    <property type="component" value="Unassembled WGS sequence"/>
</dbReference>
<protein>
    <submittedName>
        <fullName evidence="2">Uncharacterized protein</fullName>
    </submittedName>
</protein>
<feature type="non-terminal residue" evidence="2">
    <location>
        <position position="81"/>
    </location>
</feature>
<feature type="compositionally biased region" description="Low complexity" evidence="1">
    <location>
        <begin position="24"/>
        <end position="56"/>
    </location>
</feature>
<organism evidence="2 3">
    <name type="scientific">Taxus chinensis</name>
    <name type="common">Chinese yew</name>
    <name type="synonym">Taxus wallichiana var. chinensis</name>
    <dbReference type="NCBI Taxonomy" id="29808"/>
    <lineage>
        <taxon>Eukaryota</taxon>
        <taxon>Viridiplantae</taxon>
        <taxon>Streptophyta</taxon>
        <taxon>Embryophyta</taxon>
        <taxon>Tracheophyta</taxon>
        <taxon>Spermatophyta</taxon>
        <taxon>Pinopsida</taxon>
        <taxon>Pinidae</taxon>
        <taxon>Conifers II</taxon>
        <taxon>Cupressales</taxon>
        <taxon>Taxaceae</taxon>
        <taxon>Taxus</taxon>
    </lineage>
</organism>